<organism evidence="1 2">
    <name type="scientific">Phytophthora aleatoria</name>
    <dbReference type="NCBI Taxonomy" id="2496075"/>
    <lineage>
        <taxon>Eukaryota</taxon>
        <taxon>Sar</taxon>
        <taxon>Stramenopiles</taxon>
        <taxon>Oomycota</taxon>
        <taxon>Peronosporomycetes</taxon>
        <taxon>Peronosporales</taxon>
        <taxon>Peronosporaceae</taxon>
        <taxon>Phytophthora</taxon>
    </lineage>
</organism>
<sequence>MPKFSWNGPNQLEFGRAEQALNHANKSAKLILETEHKVREYNVDAEQYPADAGKRKSDIAVALEKVLARQAMREREALTGPRLNAPCHWKTREAGWYRLVVLCMSVCK</sequence>
<name>A0A8J5IQY3_9STRA</name>
<dbReference type="EMBL" id="JAENGY010000593">
    <property type="protein sequence ID" value="KAG6959848.1"/>
    <property type="molecule type" value="Genomic_DNA"/>
</dbReference>
<comment type="caution">
    <text evidence="1">The sequence shown here is derived from an EMBL/GenBank/DDBJ whole genome shotgun (WGS) entry which is preliminary data.</text>
</comment>
<protein>
    <submittedName>
        <fullName evidence="1">Uncharacterized protein</fullName>
    </submittedName>
</protein>
<dbReference type="AlphaFoldDB" id="A0A8J5IQY3"/>
<keyword evidence="2" id="KW-1185">Reference proteome</keyword>
<evidence type="ECO:0000313" key="1">
    <source>
        <dbReference type="EMBL" id="KAG6959848.1"/>
    </source>
</evidence>
<reference evidence="1" key="1">
    <citation type="submission" date="2021-01" db="EMBL/GenBank/DDBJ databases">
        <title>Phytophthora aleatoria, a newly-described species from Pinus radiata is distinct from Phytophthora cactorum isolates based on comparative genomics.</title>
        <authorList>
            <person name="Mcdougal R."/>
            <person name="Panda P."/>
            <person name="Williams N."/>
            <person name="Studholme D.J."/>
        </authorList>
    </citation>
    <scope>NUCLEOTIDE SEQUENCE</scope>
    <source>
        <strain evidence="1">NZFS 4037</strain>
    </source>
</reference>
<gene>
    <name evidence="1" type="ORF">JG688_00009904</name>
</gene>
<accession>A0A8J5IQY3</accession>
<dbReference type="Proteomes" id="UP000709295">
    <property type="component" value="Unassembled WGS sequence"/>
</dbReference>
<proteinExistence type="predicted"/>
<evidence type="ECO:0000313" key="2">
    <source>
        <dbReference type="Proteomes" id="UP000709295"/>
    </source>
</evidence>